<evidence type="ECO:0000313" key="1">
    <source>
        <dbReference type="EMBL" id="VDO30911.1"/>
    </source>
</evidence>
<gene>
    <name evidence="1" type="ORF">HPLM_LOCUS7095</name>
</gene>
<evidence type="ECO:0000313" key="3">
    <source>
        <dbReference type="WBParaSite" id="HPLM_0000710301-mRNA-1"/>
    </source>
</evidence>
<organism evidence="3">
    <name type="scientific">Haemonchus placei</name>
    <name type="common">Barber's pole worm</name>
    <dbReference type="NCBI Taxonomy" id="6290"/>
    <lineage>
        <taxon>Eukaryota</taxon>
        <taxon>Metazoa</taxon>
        <taxon>Ecdysozoa</taxon>
        <taxon>Nematoda</taxon>
        <taxon>Chromadorea</taxon>
        <taxon>Rhabditida</taxon>
        <taxon>Rhabditina</taxon>
        <taxon>Rhabditomorpha</taxon>
        <taxon>Strongyloidea</taxon>
        <taxon>Trichostrongylidae</taxon>
        <taxon>Haemonchus</taxon>
    </lineage>
</organism>
<keyword evidence="2" id="KW-1185">Reference proteome</keyword>
<accession>A0A0N4W9V0</accession>
<reference evidence="1 2" key="2">
    <citation type="submission" date="2018-11" db="EMBL/GenBank/DDBJ databases">
        <authorList>
            <consortium name="Pathogen Informatics"/>
        </authorList>
    </citation>
    <scope>NUCLEOTIDE SEQUENCE [LARGE SCALE GENOMIC DNA]</scope>
    <source>
        <strain evidence="1 2">MHpl1</strain>
    </source>
</reference>
<dbReference type="WBParaSite" id="HPLM_0000710301-mRNA-1">
    <property type="protein sequence ID" value="HPLM_0000710301-mRNA-1"/>
    <property type="gene ID" value="HPLM_0000710301"/>
</dbReference>
<dbReference type="EMBL" id="UZAF01016598">
    <property type="protein sequence ID" value="VDO30911.1"/>
    <property type="molecule type" value="Genomic_DNA"/>
</dbReference>
<proteinExistence type="predicted"/>
<dbReference type="AlphaFoldDB" id="A0A0N4W9V0"/>
<reference evidence="3" key="1">
    <citation type="submission" date="2017-02" db="UniProtKB">
        <authorList>
            <consortium name="WormBaseParasite"/>
        </authorList>
    </citation>
    <scope>IDENTIFICATION</scope>
</reference>
<sequence>MLRAGTGGAGVVAVALVLGGGGDVWVFCAAVSASAALCWDLPFTSGGDPSSALYTLLSSVVEPPLGTDGRRLLIRAFAARFTNGCFCRSADFLFSIDRY</sequence>
<protein>
    <submittedName>
        <fullName evidence="3">Secreted protein</fullName>
    </submittedName>
</protein>
<evidence type="ECO:0000313" key="2">
    <source>
        <dbReference type="Proteomes" id="UP000268014"/>
    </source>
</evidence>
<dbReference type="Proteomes" id="UP000268014">
    <property type="component" value="Unassembled WGS sequence"/>
</dbReference>
<name>A0A0N4W9V0_HAEPC</name>